<evidence type="ECO:0000256" key="1">
    <source>
        <dbReference type="SAM" id="MobiDB-lite"/>
    </source>
</evidence>
<evidence type="ECO:0000256" key="2">
    <source>
        <dbReference type="SAM" id="SignalP"/>
    </source>
</evidence>
<proteinExistence type="predicted"/>
<feature type="compositionally biased region" description="Pro residues" evidence="1">
    <location>
        <begin position="641"/>
        <end position="661"/>
    </location>
</feature>
<feature type="region of interest" description="Disordered" evidence="1">
    <location>
        <begin position="606"/>
        <end position="701"/>
    </location>
</feature>
<sequence length="701" mass="80221">MLCGSLKDKLLHTSRRCFLNNFLLFLLVFFDGAKDSTARGLPTEGRRRLYQTTADPIPHPNAGSLKKSETTNLLRNNLRFYNVLANWPTKSATPQRPFEESAVKKSNTEARPVEQKQNLNLILDSRPNADNEKASNSSEEDFLVSGALQDEDRLSFAQENMQSKINKIPTYKYEEGVLRRKQTRTMLSDNSDDELLAAKAGVFKMGNATRKALSLLLSESAFSRDSLESKTEVYRRKQTSRDSIPHLPPENSVRESLGSKRALIFSDDTAKILERKTLLYSEPFYRPTGALEKNEHLDPRRLISILGDPLPVYKRSDFADQNGVTMVRIGTVSRREPHSKGRVRRAHHRKAHFRPHRQEFLDSKRENWDQDEEDIGQTMDFSGLKRSPNEYSMLERLINDNTISFGTKAEQLDKESTIKEVEALSAQSTRPYSDEHLMGLPDDLSTMEVSEGELPPYDKLPGQHVGLDIRRNHISKKMEHKSGTSLNAISSQVGDDRVKTGNEADPSARPRLRRKKKRSLRHHFHHHHHWRSPYFHVRSQEFSPYYDYQEEHEPIEFIPRITRFMDFPRFPVPRRLPKFPMSLMSERFLPYPRLPKIAEYSPPQLETLEHYPEPPPIPTAISEREKAGGREQEPVDESAPLPEPVPAPEPAPIPEPPPIPELAPIKEIPPIKEPQEKTPPNLDPKKTFDTGESNGGVKKSS</sequence>
<dbReference type="Proteomes" id="UP001159427">
    <property type="component" value="Unassembled WGS sequence"/>
</dbReference>
<feature type="compositionally biased region" description="Basic residues" evidence="1">
    <location>
        <begin position="510"/>
        <end position="524"/>
    </location>
</feature>
<feature type="compositionally biased region" description="Basic and acidic residues" evidence="1">
    <location>
        <begin position="622"/>
        <end position="633"/>
    </location>
</feature>
<gene>
    <name evidence="3" type="ORF">PEVE_00038408</name>
</gene>
<comment type="caution">
    <text evidence="3">The sequence shown here is derived from an EMBL/GenBank/DDBJ whole genome shotgun (WGS) entry which is preliminary data.</text>
</comment>
<name>A0ABN8MRA2_9CNID</name>
<feature type="region of interest" description="Disordered" evidence="1">
    <location>
        <begin position="228"/>
        <end position="255"/>
    </location>
</feature>
<feature type="signal peptide" evidence="2">
    <location>
        <begin position="1"/>
        <end position="38"/>
    </location>
</feature>
<feature type="region of interest" description="Disordered" evidence="1">
    <location>
        <begin position="92"/>
        <end position="141"/>
    </location>
</feature>
<feature type="compositionally biased region" description="Basic and acidic residues" evidence="1">
    <location>
        <begin position="494"/>
        <end position="508"/>
    </location>
</feature>
<protein>
    <submittedName>
        <fullName evidence="3">Uncharacterized protein</fullName>
    </submittedName>
</protein>
<feature type="compositionally biased region" description="Polar residues" evidence="1">
    <location>
        <begin position="483"/>
        <end position="493"/>
    </location>
</feature>
<feature type="compositionally biased region" description="Basic and acidic residues" evidence="1">
    <location>
        <begin position="97"/>
        <end position="114"/>
    </location>
</feature>
<dbReference type="EMBL" id="CALNXI010000650">
    <property type="protein sequence ID" value="CAH3030688.1"/>
    <property type="molecule type" value="Genomic_DNA"/>
</dbReference>
<accession>A0ABN8MRA2</accession>
<organism evidence="3 4">
    <name type="scientific">Porites evermanni</name>
    <dbReference type="NCBI Taxonomy" id="104178"/>
    <lineage>
        <taxon>Eukaryota</taxon>
        <taxon>Metazoa</taxon>
        <taxon>Cnidaria</taxon>
        <taxon>Anthozoa</taxon>
        <taxon>Hexacorallia</taxon>
        <taxon>Scleractinia</taxon>
        <taxon>Fungiina</taxon>
        <taxon>Poritidae</taxon>
        <taxon>Porites</taxon>
    </lineage>
</organism>
<evidence type="ECO:0000313" key="4">
    <source>
        <dbReference type="Proteomes" id="UP001159427"/>
    </source>
</evidence>
<feature type="compositionally biased region" description="Basic and acidic residues" evidence="1">
    <location>
        <begin position="228"/>
        <end position="244"/>
    </location>
</feature>
<feature type="region of interest" description="Disordered" evidence="1">
    <location>
        <begin position="476"/>
        <end position="524"/>
    </location>
</feature>
<evidence type="ECO:0000313" key="3">
    <source>
        <dbReference type="EMBL" id="CAH3030688.1"/>
    </source>
</evidence>
<reference evidence="3 4" key="1">
    <citation type="submission" date="2022-05" db="EMBL/GenBank/DDBJ databases">
        <authorList>
            <consortium name="Genoscope - CEA"/>
            <person name="William W."/>
        </authorList>
    </citation>
    <scope>NUCLEOTIDE SEQUENCE [LARGE SCALE GENOMIC DNA]</scope>
</reference>
<keyword evidence="2" id="KW-0732">Signal</keyword>
<feature type="chain" id="PRO_5045277908" evidence="2">
    <location>
        <begin position="39"/>
        <end position="701"/>
    </location>
</feature>
<keyword evidence="4" id="KW-1185">Reference proteome</keyword>